<keyword evidence="1" id="KW-0472">Membrane</keyword>
<evidence type="ECO:0000313" key="2">
    <source>
        <dbReference type="EMBL" id="MDP2522351.1"/>
    </source>
</evidence>
<reference evidence="2" key="1">
    <citation type="submission" date="2023-07" db="EMBL/GenBank/DDBJ databases">
        <title>Genome content predicts the carbon catabolic preferences of heterotrophic bacteria.</title>
        <authorList>
            <person name="Gralka M."/>
        </authorList>
    </citation>
    <scope>NUCLEOTIDE SEQUENCE</scope>
    <source>
        <strain evidence="2">5G01</strain>
    </source>
</reference>
<dbReference type="PANTHER" id="PTHR30503">
    <property type="entry name" value="INNER MEMBRANE PROTEIN YEDI"/>
    <property type="match status" value="1"/>
</dbReference>
<evidence type="ECO:0000313" key="3">
    <source>
        <dbReference type="Proteomes" id="UP001177341"/>
    </source>
</evidence>
<protein>
    <submittedName>
        <fullName evidence="2">DUF808 domain-containing protein</fullName>
    </submittedName>
</protein>
<feature type="transmembrane region" description="Helical" evidence="1">
    <location>
        <begin position="71"/>
        <end position="100"/>
    </location>
</feature>
<keyword evidence="1" id="KW-0812">Transmembrane</keyword>
<dbReference type="PANTHER" id="PTHR30503:SF3">
    <property type="entry name" value="INNER MEMBRANE PROTEIN YEDI"/>
    <property type="match status" value="1"/>
</dbReference>
<feature type="transmembrane region" description="Helical" evidence="1">
    <location>
        <begin position="151"/>
        <end position="170"/>
    </location>
</feature>
<gene>
    <name evidence="2" type="ORF">Q8W30_07160</name>
</gene>
<dbReference type="EMBL" id="JAUYVO010000004">
    <property type="protein sequence ID" value="MDP2522351.1"/>
    <property type="molecule type" value="Genomic_DNA"/>
</dbReference>
<dbReference type="InterPro" id="IPR008526">
    <property type="entry name" value="YedI"/>
</dbReference>
<dbReference type="RefSeq" id="WP_305450484.1">
    <property type="nucleotide sequence ID" value="NZ_JAUYVO010000004.1"/>
</dbReference>
<keyword evidence="3" id="KW-1185">Reference proteome</keyword>
<feature type="transmembrane region" description="Helical" evidence="1">
    <location>
        <begin position="262"/>
        <end position="282"/>
    </location>
</feature>
<accession>A0ABT9ETF6</accession>
<name>A0ABT9ETF6_9GAMM</name>
<feature type="transmembrane region" description="Helical" evidence="1">
    <location>
        <begin position="289"/>
        <end position="306"/>
    </location>
</feature>
<organism evidence="2 3">
    <name type="scientific">Neptunomonas phycophila</name>
    <dbReference type="NCBI Taxonomy" id="1572645"/>
    <lineage>
        <taxon>Bacteria</taxon>
        <taxon>Pseudomonadati</taxon>
        <taxon>Pseudomonadota</taxon>
        <taxon>Gammaproteobacteria</taxon>
        <taxon>Oceanospirillales</taxon>
        <taxon>Oceanospirillaceae</taxon>
        <taxon>Neptunomonas</taxon>
    </lineage>
</organism>
<feature type="transmembrane region" description="Helical" evidence="1">
    <location>
        <begin position="176"/>
        <end position="196"/>
    </location>
</feature>
<sequence length="318" mass="33418">MAGSSLFALIDDIATLLDDVAAMTKVAARKTAGVLGDDLALNAEQVSGVRADRELPVVWAVAKGSMLNKLILVPAALAISYFIPWLITPLLMMGGLFLCFEGFEKIAHKFLHSPEEDQAHKEKLKAAVEDTEVDLVAFEKNKIKGAIRTDFILSAEIIVITLGTVAGAALTTQLAVLIGIAIIITVGVYGLVAGIVKLDDLGLYLIRDHVEGESKTIGQAFGHFLLLAAPKLMKTLSIVGTAAMFMVGGGILAHGIPAVHHWIAHIADIVATWPVIGFLSVLTPTFLDALLGIAAGAVVLLIITLGKKVLGVSGAAHE</sequence>
<dbReference type="Pfam" id="PF05661">
    <property type="entry name" value="DUF808"/>
    <property type="match status" value="1"/>
</dbReference>
<comment type="caution">
    <text evidence="2">The sequence shown here is derived from an EMBL/GenBank/DDBJ whole genome shotgun (WGS) entry which is preliminary data.</text>
</comment>
<dbReference type="PIRSF" id="PIRSF016660">
    <property type="entry name" value="YedI"/>
    <property type="match status" value="1"/>
</dbReference>
<proteinExistence type="predicted"/>
<feature type="transmembrane region" description="Helical" evidence="1">
    <location>
        <begin position="236"/>
        <end position="256"/>
    </location>
</feature>
<keyword evidence="1" id="KW-1133">Transmembrane helix</keyword>
<evidence type="ECO:0000256" key="1">
    <source>
        <dbReference type="SAM" id="Phobius"/>
    </source>
</evidence>
<dbReference type="Proteomes" id="UP001177341">
    <property type="component" value="Unassembled WGS sequence"/>
</dbReference>